<evidence type="ECO:0000256" key="5">
    <source>
        <dbReference type="NCBIfam" id="TIGR02959"/>
    </source>
</evidence>
<sequence length="184" mass="21352">MLTEWKNHKAQLRSYIDMRLDDPDVVDDILQEVYIKASSNLHQLKVRGSLKSWLYRITHNLIMDHYRAYHSYDELPESLASEEQDPIEENYKTLALCLKPLIDELPDKYRIPLQLAELEGLSQQDIANKLGLSLSGAKSRVQRGRKKFRELMMSHCDFEIGKGGVTDFSPKDGKGKMYYKTLCK</sequence>
<name>A0AAE9YY01_9GAMM</name>
<feature type="domain" description="RNA polymerase sigma-70 region 2" evidence="6">
    <location>
        <begin position="7"/>
        <end position="68"/>
    </location>
</feature>
<dbReference type="InterPro" id="IPR014304">
    <property type="entry name" value="RNA_pol_sigma-Z"/>
</dbReference>
<evidence type="ECO:0000256" key="1">
    <source>
        <dbReference type="ARBA" id="ARBA00010641"/>
    </source>
</evidence>
<keyword evidence="2" id="KW-0805">Transcription regulation</keyword>
<dbReference type="SUPFAM" id="SSF88946">
    <property type="entry name" value="Sigma2 domain of RNA polymerase sigma factors"/>
    <property type="match status" value="1"/>
</dbReference>
<dbReference type="InterPro" id="IPR013324">
    <property type="entry name" value="RNA_pol_sigma_r3/r4-like"/>
</dbReference>
<dbReference type="CDD" id="cd06171">
    <property type="entry name" value="Sigma70_r4"/>
    <property type="match status" value="1"/>
</dbReference>
<dbReference type="GO" id="GO:0006352">
    <property type="term" value="P:DNA-templated transcription initiation"/>
    <property type="evidence" value="ECO:0007669"/>
    <property type="project" value="InterPro"/>
</dbReference>
<dbReference type="InterPro" id="IPR007627">
    <property type="entry name" value="RNA_pol_sigma70_r2"/>
</dbReference>
<dbReference type="NCBIfam" id="NF007215">
    <property type="entry name" value="PRK09637.1"/>
    <property type="match status" value="1"/>
</dbReference>
<dbReference type="AlphaFoldDB" id="A0AAE9YY01"/>
<proteinExistence type="inferred from homology"/>
<keyword evidence="3" id="KW-0731">Sigma factor</keyword>
<dbReference type="InterPro" id="IPR013325">
    <property type="entry name" value="RNA_pol_sigma_r2"/>
</dbReference>
<protein>
    <recommendedName>
        <fullName evidence="5">RNA polymerase sigma factor SigZ</fullName>
    </recommendedName>
</protein>
<evidence type="ECO:0000259" key="7">
    <source>
        <dbReference type="Pfam" id="PF08281"/>
    </source>
</evidence>
<dbReference type="RefSeq" id="WP_044832654.1">
    <property type="nucleotide sequence ID" value="NZ_CP059736.1"/>
</dbReference>
<evidence type="ECO:0000256" key="4">
    <source>
        <dbReference type="ARBA" id="ARBA00023163"/>
    </source>
</evidence>
<comment type="similarity">
    <text evidence="1">Belongs to the sigma-70 factor family. ECF subfamily.</text>
</comment>
<dbReference type="InterPro" id="IPR013249">
    <property type="entry name" value="RNA_pol_sigma70_r4_t2"/>
</dbReference>
<dbReference type="InterPro" id="IPR036388">
    <property type="entry name" value="WH-like_DNA-bd_sf"/>
</dbReference>
<dbReference type="Pfam" id="PF08281">
    <property type="entry name" value="Sigma70_r4_2"/>
    <property type="match status" value="1"/>
</dbReference>
<evidence type="ECO:0000259" key="6">
    <source>
        <dbReference type="Pfam" id="PF04542"/>
    </source>
</evidence>
<dbReference type="Gene3D" id="1.10.10.10">
    <property type="entry name" value="Winged helix-like DNA-binding domain superfamily/Winged helix DNA-binding domain"/>
    <property type="match status" value="1"/>
</dbReference>
<evidence type="ECO:0000256" key="2">
    <source>
        <dbReference type="ARBA" id="ARBA00023015"/>
    </source>
</evidence>
<dbReference type="Proteomes" id="UP000032568">
    <property type="component" value="Chromosome pTact"/>
</dbReference>
<dbReference type="SUPFAM" id="SSF88659">
    <property type="entry name" value="Sigma3 and sigma4 domains of RNA polymerase sigma factors"/>
    <property type="match status" value="1"/>
</dbReference>
<dbReference type="InterPro" id="IPR014284">
    <property type="entry name" value="RNA_pol_sigma-70_dom"/>
</dbReference>
<dbReference type="NCBIfam" id="TIGR02937">
    <property type="entry name" value="sigma70-ECF"/>
    <property type="match status" value="1"/>
</dbReference>
<gene>
    <name evidence="8" type="primary">sigZ</name>
    <name evidence="8" type="ORF">SG35_028935</name>
</gene>
<feature type="domain" description="RNA polymerase sigma factor 70 region 4 type 2" evidence="7">
    <location>
        <begin position="100"/>
        <end position="147"/>
    </location>
</feature>
<dbReference type="Pfam" id="PF04542">
    <property type="entry name" value="Sigma70_r2"/>
    <property type="match status" value="1"/>
</dbReference>
<dbReference type="InterPro" id="IPR039425">
    <property type="entry name" value="RNA_pol_sigma-70-like"/>
</dbReference>
<dbReference type="GO" id="GO:0016987">
    <property type="term" value="F:sigma factor activity"/>
    <property type="evidence" value="ECO:0007669"/>
    <property type="project" value="UniProtKB-KW"/>
</dbReference>
<keyword evidence="9" id="KW-1185">Reference proteome</keyword>
<dbReference type="NCBIfam" id="TIGR02959">
    <property type="entry name" value="SigZ"/>
    <property type="match status" value="1"/>
</dbReference>
<organism evidence="8 9">
    <name type="scientific">Thalassomonas actiniarum</name>
    <dbReference type="NCBI Taxonomy" id="485447"/>
    <lineage>
        <taxon>Bacteria</taxon>
        <taxon>Pseudomonadati</taxon>
        <taxon>Pseudomonadota</taxon>
        <taxon>Gammaproteobacteria</taxon>
        <taxon>Alteromonadales</taxon>
        <taxon>Colwelliaceae</taxon>
        <taxon>Thalassomonas</taxon>
    </lineage>
</organism>
<dbReference type="PANTHER" id="PTHR43133:SF62">
    <property type="entry name" value="RNA POLYMERASE SIGMA FACTOR SIGZ"/>
    <property type="match status" value="1"/>
</dbReference>
<dbReference type="EMBL" id="CP059736">
    <property type="protein sequence ID" value="WDE02439.1"/>
    <property type="molecule type" value="Genomic_DNA"/>
</dbReference>
<evidence type="ECO:0000256" key="3">
    <source>
        <dbReference type="ARBA" id="ARBA00023082"/>
    </source>
</evidence>
<dbReference type="GO" id="GO:0003677">
    <property type="term" value="F:DNA binding"/>
    <property type="evidence" value="ECO:0007669"/>
    <property type="project" value="InterPro"/>
</dbReference>
<reference evidence="8 9" key="1">
    <citation type="journal article" date="2015" name="Genome Announc.">
        <title>Draft Genome Sequences of Marine Isolates of Thalassomonas viridans and Thalassomonas actiniarum.</title>
        <authorList>
            <person name="Olonade I."/>
            <person name="van Zyl L.J."/>
            <person name="Trindade M."/>
        </authorList>
    </citation>
    <scope>NUCLEOTIDE SEQUENCE [LARGE SCALE GENOMIC DNA]</scope>
    <source>
        <strain evidence="8 9">A5K-106</strain>
    </source>
</reference>
<accession>A0AAE9YY01</accession>
<evidence type="ECO:0000313" key="9">
    <source>
        <dbReference type="Proteomes" id="UP000032568"/>
    </source>
</evidence>
<dbReference type="KEGG" id="tact:SG35_028935"/>
<evidence type="ECO:0000313" key="8">
    <source>
        <dbReference type="EMBL" id="WDE02439.1"/>
    </source>
</evidence>
<reference evidence="8 9" key="2">
    <citation type="journal article" date="2022" name="Mar. Drugs">
        <title>Bioassay-Guided Fractionation Leads to the Detection of Cholic Acid Generated by the Rare Thalassomonas sp.</title>
        <authorList>
            <person name="Pheiffer F."/>
            <person name="Schneider Y.K."/>
            <person name="Hansen E.H."/>
            <person name="Andersen J.H."/>
            <person name="Isaksson J."/>
            <person name="Busche T."/>
            <person name="R C."/>
            <person name="Kalinowski J."/>
            <person name="Zyl L.V."/>
            <person name="Trindade M."/>
        </authorList>
    </citation>
    <scope>NUCLEOTIDE SEQUENCE [LARGE SCALE GENOMIC DNA]</scope>
    <source>
        <strain evidence="8 9">A5K-106</strain>
    </source>
</reference>
<keyword evidence="4" id="KW-0804">Transcription</keyword>
<dbReference type="PANTHER" id="PTHR43133">
    <property type="entry name" value="RNA POLYMERASE ECF-TYPE SIGMA FACTO"/>
    <property type="match status" value="1"/>
</dbReference>
<dbReference type="Gene3D" id="1.10.1740.10">
    <property type="match status" value="1"/>
</dbReference>